<dbReference type="EMBL" id="FWFZ01000004">
    <property type="protein sequence ID" value="SLN33823.1"/>
    <property type="molecule type" value="Genomic_DNA"/>
</dbReference>
<evidence type="ECO:0000256" key="2">
    <source>
        <dbReference type="SAM" id="SignalP"/>
    </source>
</evidence>
<dbReference type="AlphaFoldDB" id="A0A1Y5S6U5"/>
<reference evidence="3 4" key="1">
    <citation type="submission" date="2017-03" db="EMBL/GenBank/DDBJ databases">
        <authorList>
            <person name="Afonso C.L."/>
            <person name="Miller P.J."/>
            <person name="Scott M.A."/>
            <person name="Spackman E."/>
            <person name="Goraichik I."/>
            <person name="Dimitrov K.M."/>
            <person name="Suarez D.L."/>
            <person name="Swayne D.E."/>
        </authorList>
    </citation>
    <scope>NUCLEOTIDE SEQUENCE [LARGE SCALE GENOMIC DNA]</scope>
    <source>
        <strain evidence="3 4">CECT 7023</strain>
    </source>
</reference>
<accession>A0A1Y5S6U5</accession>
<feature type="compositionally biased region" description="Pro residues" evidence="1">
    <location>
        <begin position="49"/>
        <end position="58"/>
    </location>
</feature>
<dbReference type="Gene3D" id="3.30.10.10">
    <property type="entry name" value="Trypsin Inhibitor V, subunit A"/>
    <property type="match status" value="1"/>
</dbReference>
<evidence type="ECO:0000313" key="4">
    <source>
        <dbReference type="Proteomes" id="UP000193900"/>
    </source>
</evidence>
<organism evidence="3 4">
    <name type="scientific">Roseisalinus antarcticus</name>
    <dbReference type="NCBI Taxonomy" id="254357"/>
    <lineage>
        <taxon>Bacteria</taxon>
        <taxon>Pseudomonadati</taxon>
        <taxon>Pseudomonadota</taxon>
        <taxon>Alphaproteobacteria</taxon>
        <taxon>Rhodobacterales</taxon>
        <taxon>Roseobacteraceae</taxon>
        <taxon>Roseisalinus</taxon>
    </lineage>
</organism>
<evidence type="ECO:0000256" key="1">
    <source>
        <dbReference type="SAM" id="MobiDB-lite"/>
    </source>
</evidence>
<protein>
    <submittedName>
        <fullName evidence="3">Peptidase inhibitor I78 family protein</fullName>
    </submittedName>
</protein>
<dbReference type="InterPro" id="IPR021719">
    <property type="entry name" value="Prot_inh_I78"/>
</dbReference>
<dbReference type="Proteomes" id="UP000193900">
    <property type="component" value="Unassembled WGS sequence"/>
</dbReference>
<keyword evidence="2" id="KW-0732">Signal</keyword>
<evidence type="ECO:0000313" key="3">
    <source>
        <dbReference type="EMBL" id="SLN33823.1"/>
    </source>
</evidence>
<feature type="signal peptide" evidence="2">
    <location>
        <begin position="1"/>
        <end position="35"/>
    </location>
</feature>
<feature type="chain" id="PRO_5012396169" evidence="2">
    <location>
        <begin position="36"/>
        <end position="128"/>
    </location>
</feature>
<name>A0A1Y5S6U5_9RHOB</name>
<gene>
    <name evidence="3" type="ORF">ROA7023_01225</name>
</gene>
<keyword evidence="4" id="KW-1185">Reference proteome</keyword>
<sequence>MKGKRSTLGKLARNRGLFLVAAMIKRALILCFALAACEDVTPVAGVEDAPPPPPPFTPRSPEVGDPSDPCFAGSYLGLIGRPANTIGLAETETFRIIRPGEEVTEEFVPTRMNAEVSPTGVVGRVYCG</sequence>
<proteinExistence type="predicted"/>
<feature type="region of interest" description="Disordered" evidence="1">
    <location>
        <begin position="43"/>
        <end position="66"/>
    </location>
</feature>
<dbReference type="Pfam" id="PF11720">
    <property type="entry name" value="Inhibitor_I78"/>
    <property type="match status" value="1"/>
</dbReference>